<dbReference type="AlphaFoldDB" id="A0A6G1CVS8"/>
<dbReference type="EMBL" id="SPHZ02000008">
    <property type="protein sequence ID" value="KAF0904266.1"/>
    <property type="molecule type" value="Genomic_DNA"/>
</dbReference>
<accession>A0A6G1CVS8</accession>
<evidence type="ECO:0000313" key="3">
    <source>
        <dbReference type="Proteomes" id="UP000479710"/>
    </source>
</evidence>
<evidence type="ECO:0000256" key="1">
    <source>
        <dbReference type="SAM" id="MobiDB-lite"/>
    </source>
</evidence>
<evidence type="ECO:0000313" key="2">
    <source>
        <dbReference type="EMBL" id="KAF0904266.1"/>
    </source>
</evidence>
<dbReference type="Proteomes" id="UP000479710">
    <property type="component" value="Unassembled WGS sequence"/>
</dbReference>
<feature type="region of interest" description="Disordered" evidence="1">
    <location>
        <begin position="58"/>
        <end position="89"/>
    </location>
</feature>
<name>A0A6G1CVS8_9ORYZ</name>
<sequence>MRYPPLLLPLGTSRCVPPPALPAVEQVTHDDDPDSASGAAPPSIFPLILLLTPTTTQSRRPAIGTLSSPSPSPLDALHASPVYGAEPPNSNSLYQEILSQLADEVDDAAADEAVAASSAVTIPVWGKDHAHTPPLSGSLMRYFSGLRPEPDEMQETLTVVIF</sequence>
<protein>
    <submittedName>
        <fullName evidence="2">Uncharacterized protein</fullName>
    </submittedName>
</protein>
<gene>
    <name evidence="2" type="ORF">E2562_033030</name>
</gene>
<reference evidence="2 3" key="1">
    <citation type="submission" date="2019-11" db="EMBL/GenBank/DDBJ databases">
        <title>Whole genome sequence of Oryza granulata.</title>
        <authorList>
            <person name="Li W."/>
        </authorList>
    </citation>
    <scope>NUCLEOTIDE SEQUENCE [LARGE SCALE GENOMIC DNA]</scope>
    <source>
        <strain evidence="3">cv. Menghai</strain>
        <tissue evidence="2">Leaf</tissue>
    </source>
</reference>
<comment type="caution">
    <text evidence="2">The sequence shown here is derived from an EMBL/GenBank/DDBJ whole genome shotgun (WGS) entry which is preliminary data.</text>
</comment>
<keyword evidence="3" id="KW-1185">Reference proteome</keyword>
<proteinExistence type="predicted"/>
<organism evidence="2 3">
    <name type="scientific">Oryza meyeriana var. granulata</name>
    <dbReference type="NCBI Taxonomy" id="110450"/>
    <lineage>
        <taxon>Eukaryota</taxon>
        <taxon>Viridiplantae</taxon>
        <taxon>Streptophyta</taxon>
        <taxon>Embryophyta</taxon>
        <taxon>Tracheophyta</taxon>
        <taxon>Spermatophyta</taxon>
        <taxon>Magnoliopsida</taxon>
        <taxon>Liliopsida</taxon>
        <taxon>Poales</taxon>
        <taxon>Poaceae</taxon>
        <taxon>BOP clade</taxon>
        <taxon>Oryzoideae</taxon>
        <taxon>Oryzeae</taxon>
        <taxon>Oryzinae</taxon>
        <taxon>Oryza</taxon>
        <taxon>Oryza meyeriana</taxon>
    </lineage>
</organism>